<dbReference type="InterPro" id="IPR019734">
    <property type="entry name" value="TPR_rpt"/>
</dbReference>
<dbReference type="Gene3D" id="1.25.40.10">
    <property type="entry name" value="Tetratricopeptide repeat domain"/>
    <property type="match status" value="1"/>
</dbReference>
<dbReference type="SMART" id="SM00028">
    <property type="entry name" value="TPR"/>
    <property type="match status" value="3"/>
</dbReference>
<organism evidence="2 3">
    <name type="scientific">Podospora australis</name>
    <dbReference type="NCBI Taxonomy" id="1536484"/>
    <lineage>
        <taxon>Eukaryota</taxon>
        <taxon>Fungi</taxon>
        <taxon>Dikarya</taxon>
        <taxon>Ascomycota</taxon>
        <taxon>Pezizomycotina</taxon>
        <taxon>Sordariomycetes</taxon>
        <taxon>Sordariomycetidae</taxon>
        <taxon>Sordariales</taxon>
        <taxon>Podosporaceae</taxon>
        <taxon>Podospora</taxon>
    </lineage>
</organism>
<proteinExistence type="predicted"/>
<gene>
    <name evidence="2" type="ORF">QBC35DRAFT_540652</name>
</gene>
<evidence type="ECO:0000313" key="3">
    <source>
        <dbReference type="Proteomes" id="UP001302126"/>
    </source>
</evidence>
<feature type="compositionally biased region" description="Acidic residues" evidence="1">
    <location>
        <begin position="148"/>
        <end position="175"/>
    </location>
</feature>
<evidence type="ECO:0000313" key="2">
    <source>
        <dbReference type="EMBL" id="KAK4184254.1"/>
    </source>
</evidence>
<dbReference type="Pfam" id="PF13181">
    <property type="entry name" value="TPR_8"/>
    <property type="match status" value="1"/>
</dbReference>
<feature type="compositionally biased region" description="Polar residues" evidence="1">
    <location>
        <begin position="195"/>
        <end position="205"/>
    </location>
</feature>
<reference evidence="2" key="2">
    <citation type="submission" date="2023-05" db="EMBL/GenBank/DDBJ databases">
        <authorList>
            <consortium name="Lawrence Berkeley National Laboratory"/>
            <person name="Steindorff A."/>
            <person name="Hensen N."/>
            <person name="Bonometti L."/>
            <person name="Westerberg I."/>
            <person name="Brannstrom I.O."/>
            <person name="Guillou S."/>
            <person name="Cros-Aarteil S."/>
            <person name="Calhoun S."/>
            <person name="Haridas S."/>
            <person name="Kuo A."/>
            <person name="Mondo S."/>
            <person name="Pangilinan J."/>
            <person name="Riley R."/>
            <person name="Labutti K."/>
            <person name="Andreopoulos B."/>
            <person name="Lipzen A."/>
            <person name="Chen C."/>
            <person name="Yanf M."/>
            <person name="Daum C."/>
            <person name="Ng V."/>
            <person name="Clum A."/>
            <person name="Ohm R."/>
            <person name="Martin F."/>
            <person name="Silar P."/>
            <person name="Natvig D."/>
            <person name="Lalanne C."/>
            <person name="Gautier V."/>
            <person name="Ament-Velasquez S.L."/>
            <person name="Kruys A."/>
            <person name="Hutchinson M.I."/>
            <person name="Powell A.J."/>
            <person name="Barry K."/>
            <person name="Miller A.N."/>
            <person name="Grigoriev I.V."/>
            <person name="Debuchy R."/>
            <person name="Gladieux P."/>
            <person name="Thoren M.H."/>
            <person name="Johannesson H."/>
        </authorList>
    </citation>
    <scope>NUCLEOTIDE SEQUENCE</scope>
    <source>
        <strain evidence="2">PSN309</strain>
    </source>
</reference>
<dbReference type="AlphaFoldDB" id="A0AAN7AF27"/>
<dbReference type="InterPro" id="IPR011990">
    <property type="entry name" value="TPR-like_helical_dom_sf"/>
</dbReference>
<dbReference type="PANTHER" id="PTHR10039">
    <property type="entry name" value="AMELOGENIN"/>
    <property type="match status" value="1"/>
</dbReference>
<keyword evidence="3" id="KW-1185">Reference proteome</keyword>
<feature type="compositionally biased region" description="Basic and acidic residues" evidence="1">
    <location>
        <begin position="118"/>
        <end position="127"/>
    </location>
</feature>
<accession>A0AAN7AF27</accession>
<protein>
    <submittedName>
        <fullName evidence="2">Uncharacterized protein</fullName>
    </submittedName>
</protein>
<comment type="caution">
    <text evidence="2">The sequence shown here is derived from an EMBL/GenBank/DDBJ whole genome shotgun (WGS) entry which is preliminary data.</text>
</comment>
<reference evidence="2" key="1">
    <citation type="journal article" date="2023" name="Mol. Phylogenet. Evol.">
        <title>Genome-scale phylogeny and comparative genomics of the fungal order Sordariales.</title>
        <authorList>
            <person name="Hensen N."/>
            <person name="Bonometti L."/>
            <person name="Westerberg I."/>
            <person name="Brannstrom I.O."/>
            <person name="Guillou S."/>
            <person name="Cros-Aarteil S."/>
            <person name="Calhoun S."/>
            <person name="Haridas S."/>
            <person name="Kuo A."/>
            <person name="Mondo S."/>
            <person name="Pangilinan J."/>
            <person name="Riley R."/>
            <person name="LaButti K."/>
            <person name="Andreopoulos B."/>
            <person name="Lipzen A."/>
            <person name="Chen C."/>
            <person name="Yan M."/>
            <person name="Daum C."/>
            <person name="Ng V."/>
            <person name="Clum A."/>
            <person name="Steindorff A."/>
            <person name="Ohm R.A."/>
            <person name="Martin F."/>
            <person name="Silar P."/>
            <person name="Natvig D.O."/>
            <person name="Lalanne C."/>
            <person name="Gautier V."/>
            <person name="Ament-Velasquez S.L."/>
            <person name="Kruys A."/>
            <person name="Hutchinson M.I."/>
            <person name="Powell A.J."/>
            <person name="Barry K."/>
            <person name="Miller A.N."/>
            <person name="Grigoriev I.V."/>
            <person name="Debuchy R."/>
            <person name="Gladieux P."/>
            <person name="Hiltunen Thoren M."/>
            <person name="Johannesson H."/>
        </authorList>
    </citation>
    <scope>NUCLEOTIDE SEQUENCE</scope>
    <source>
        <strain evidence="2">PSN309</strain>
    </source>
</reference>
<feature type="region of interest" description="Disordered" evidence="1">
    <location>
        <begin position="118"/>
        <end position="212"/>
    </location>
</feature>
<name>A0AAN7AF27_9PEZI</name>
<evidence type="ECO:0000256" key="1">
    <source>
        <dbReference type="SAM" id="MobiDB-lite"/>
    </source>
</evidence>
<dbReference type="Proteomes" id="UP001302126">
    <property type="component" value="Unassembled WGS sequence"/>
</dbReference>
<dbReference type="EMBL" id="MU864497">
    <property type="protein sequence ID" value="KAK4184254.1"/>
    <property type="molecule type" value="Genomic_DNA"/>
</dbReference>
<dbReference type="SUPFAM" id="SSF48452">
    <property type="entry name" value="TPR-like"/>
    <property type="match status" value="1"/>
</dbReference>
<sequence length="999" mass="113581">MRRVKPDEGADGVFLWAKLLLDSLVKKDIPHINKVLANPPSTLDNMIWSVFDRISKDQSLAEDVMRKILLFMTHSRRPLLFGELYLITALPDREPNILLWDHMRGTLSSVFDLKFPWDRDPDAHQQEETGQSKGDESPNHPGIQISSVDDDDGDFDFSENDEDEEDGTISGDDDATVSSSTVVDEDLSNGIRRLTATSTTGTSHSEVVRTGKSPTSKDFMLLSHLSDGKTKTRVTFCHTCVRDYLMREGSPKTRQRRPLPIIPEFEKAHIWITITCLEILRLEDLSANEENRFLCDYPVCHFPYHLEEIDKQSIPHHDVVKIIEGLYWLFGTERGCLSFLRSVREYDNIHGSQDPFWRLWVVTDKYLKIVQEWFGLAVGSLKDSIALVSDDTSCALEWMASAAGSLPDLLQPIMTAASKMWLVRTSFSAAEYREKGNFVAFLLDGWLSWIEDGISTPHVQEFRFSRDHNDFTNLAPDQLKQMAEWAGLEQDVHWHTCLGWMLMIGRHYEEAIPHFKQAIELDAMAWPALEGLARSLDEHEQKYEEAIEWQEKAIEAIPKNAESYWISGYLWPRIAIWASHIKDETKADSAAKKGFEAEPSSIIATTTYLGRLCQRGEDAIVEENLEWLDKQPNTQREGTSWLTRLFLHKDSLHCEDCWDLSSTCKKQEALHCSQLGTACARQGRPQFVLDALDKALEVVDGDEDLADVHLWLLHNTPSFKSRFYGLRDEAVTLWEALLSKLSSKGERAQEQYKAPHNWARDMLAQHYFDIAVDTWESGGLTSNGSTKVRPTTADKLKELSVEVSTGFTDGFEGFDLFRSDYPAMLWGPWMMAIRQGDTDGLICLAVSLFHAGDRRNASAILAILLNNVDAGDDQSVDSQSDSVPLSAHPDGYKLRIKTRGRFKCVNCQRSPSEVSELHFCEVCPAVVSWCRECLTILKDPSRRESMVEYRCNPKHDFYQAWPVPLEAKFIAAGSLDGGVMVRKEWLESLRSEWWAGIPN</sequence>